<reference evidence="9 11" key="2">
    <citation type="journal article" date="2014" name="BMC Genomics">
        <title>An improved genome release (version Mt4.0) for the model legume Medicago truncatula.</title>
        <authorList>
            <person name="Tang H."/>
            <person name="Krishnakumar V."/>
            <person name="Bidwell S."/>
            <person name="Rosen B."/>
            <person name="Chan A."/>
            <person name="Zhou S."/>
            <person name="Gentzbittel L."/>
            <person name="Childs K.L."/>
            <person name="Yandell M."/>
            <person name="Gundlach H."/>
            <person name="Mayer K.F."/>
            <person name="Schwartz D.C."/>
            <person name="Town C.D."/>
        </authorList>
    </citation>
    <scope>GENOME REANNOTATION</scope>
    <source>
        <strain evidence="10 11">cv. Jemalong A17</strain>
    </source>
</reference>
<dbReference type="Pfam" id="PF00071">
    <property type="entry name" value="Ras"/>
    <property type="match status" value="1"/>
</dbReference>
<dbReference type="eggNOG" id="KOG0394">
    <property type="taxonomic scope" value="Eukaryota"/>
</dbReference>
<dbReference type="PaxDb" id="3880-AES96422"/>
<reference evidence="9 11" key="1">
    <citation type="journal article" date="2011" name="Nature">
        <title>The Medicago genome provides insight into the evolution of rhizobial symbioses.</title>
        <authorList>
            <person name="Young N.D."/>
            <person name="Debelle F."/>
            <person name="Oldroyd G.E."/>
            <person name="Geurts R."/>
            <person name="Cannon S.B."/>
            <person name="Udvardi M.K."/>
            <person name="Benedito V.A."/>
            <person name="Mayer K.F."/>
            <person name="Gouzy J."/>
            <person name="Schoof H."/>
            <person name="Van de Peer Y."/>
            <person name="Proost S."/>
            <person name="Cook D.R."/>
            <person name="Meyers B.C."/>
            <person name="Spannagl M."/>
            <person name="Cheung F."/>
            <person name="De Mita S."/>
            <person name="Krishnakumar V."/>
            <person name="Gundlach H."/>
            <person name="Zhou S."/>
            <person name="Mudge J."/>
            <person name="Bharti A.K."/>
            <person name="Murray J.D."/>
            <person name="Naoumkina M.A."/>
            <person name="Rosen B."/>
            <person name="Silverstein K.A."/>
            <person name="Tang H."/>
            <person name="Rombauts S."/>
            <person name="Zhao P.X."/>
            <person name="Zhou P."/>
            <person name="Barbe V."/>
            <person name="Bardou P."/>
            <person name="Bechner M."/>
            <person name="Bellec A."/>
            <person name="Berger A."/>
            <person name="Berges H."/>
            <person name="Bidwell S."/>
            <person name="Bisseling T."/>
            <person name="Choisne N."/>
            <person name="Couloux A."/>
            <person name="Denny R."/>
            <person name="Deshpande S."/>
            <person name="Dai X."/>
            <person name="Doyle J.J."/>
            <person name="Dudez A.M."/>
            <person name="Farmer A.D."/>
            <person name="Fouteau S."/>
            <person name="Franken C."/>
            <person name="Gibelin C."/>
            <person name="Gish J."/>
            <person name="Goldstein S."/>
            <person name="Gonzalez A.J."/>
            <person name="Green P.J."/>
            <person name="Hallab A."/>
            <person name="Hartog M."/>
            <person name="Hua A."/>
            <person name="Humphray S.J."/>
            <person name="Jeong D.H."/>
            <person name="Jing Y."/>
            <person name="Jocker A."/>
            <person name="Kenton S.M."/>
            <person name="Kim D.J."/>
            <person name="Klee K."/>
            <person name="Lai H."/>
            <person name="Lang C."/>
            <person name="Lin S."/>
            <person name="Macmil S.L."/>
            <person name="Magdelenat G."/>
            <person name="Matthews L."/>
            <person name="McCorrison J."/>
            <person name="Monaghan E.L."/>
            <person name="Mun J.H."/>
            <person name="Najar F.Z."/>
            <person name="Nicholson C."/>
            <person name="Noirot C."/>
            <person name="O'Bleness M."/>
            <person name="Paule C.R."/>
            <person name="Poulain J."/>
            <person name="Prion F."/>
            <person name="Qin B."/>
            <person name="Qu C."/>
            <person name="Retzel E.F."/>
            <person name="Riddle C."/>
            <person name="Sallet E."/>
            <person name="Samain S."/>
            <person name="Samson N."/>
            <person name="Sanders I."/>
            <person name="Saurat O."/>
            <person name="Scarpelli C."/>
            <person name="Schiex T."/>
            <person name="Segurens B."/>
            <person name="Severin A.J."/>
            <person name="Sherrier D.J."/>
            <person name="Shi R."/>
            <person name="Sims S."/>
            <person name="Singer S.R."/>
            <person name="Sinharoy S."/>
            <person name="Sterck L."/>
            <person name="Viollet A."/>
            <person name="Wang B.B."/>
            <person name="Wang K."/>
            <person name="Wang M."/>
            <person name="Wang X."/>
            <person name="Warfsmann J."/>
            <person name="Weissenbach J."/>
            <person name="White D.D."/>
            <person name="White J.D."/>
            <person name="Wiley G.B."/>
            <person name="Wincker P."/>
            <person name="Xing Y."/>
            <person name="Yang L."/>
            <person name="Yao Z."/>
            <person name="Ying F."/>
            <person name="Zhai J."/>
            <person name="Zhou L."/>
            <person name="Zuber A."/>
            <person name="Denarie J."/>
            <person name="Dixon R.A."/>
            <person name="May G.D."/>
            <person name="Schwartz D.C."/>
            <person name="Rogers J."/>
            <person name="Quetier F."/>
            <person name="Town C.D."/>
            <person name="Roe B.A."/>
        </authorList>
    </citation>
    <scope>NUCLEOTIDE SEQUENCE [LARGE SCALE GENOMIC DNA]</scope>
    <source>
        <strain evidence="9">A17</strain>
        <strain evidence="10 11">cv. Jemalong A17</strain>
    </source>
</reference>
<comment type="similarity">
    <text evidence="1">Belongs to the small GTPase superfamily. Rab family.</text>
</comment>
<dbReference type="SUPFAM" id="SSF52540">
    <property type="entry name" value="P-loop containing nucleoside triphosphate hydrolases"/>
    <property type="match status" value="1"/>
</dbReference>
<dbReference type="Proteomes" id="UP000002051">
    <property type="component" value="Chromosome 5"/>
</dbReference>
<dbReference type="GO" id="GO:0003924">
    <property type="term" value="F:GTPase activity"/>
    <property type="evidence" value="ECO:0007669"/>
    <property type="project" value="InterPro"/>
</dbReference>
<proteinExistence type="inferred from homology"/>
<organism evidence="9 11">
    <name type="scientific">Medicago truncatula</name>
    <name type="common">Barrel medic</name>
    <name type="synonym">Medicago tribuloides</name>
    <dbReference type="NCBI Taxonomy" id="3880"/>
    <lineage>
        <taxon>Eukaryota</taxon>
        <taxon>Viridiplantae</taxon>
        <taxon>Streptophyta</taxon>
        <taxon>Embryophyta</taxon>
        <taxon>Tracheophyta</taxon>
        <taxon>Spermatophyta</taxon>
        <taxon>Magnoliopsida</taxon>
        <taxon>eudicotyledons</taxon>
        <taxon>Gunneridae</taxon>
        <taxon>Pentapetalae</taxon>
        <taxon>rosids</taxon>
        <taxon>fabids</taxon>
        <taxon>Fabales</taxon>
        <taxon>Fabaceae</taxon>
        <taxon>Papilionoideae</taxon>
        <taxon>50 kb inversion clade</taxon>
        <taxon>NPAAA clade</taxon>
        <taxon>Hologalegina</taxon>
        <taxon>IRL clade</taxon>
        <taxon>Trifolieae</taxon>
        <taxon>Medicago</taxon>
    </lineage>
</organism>
<accession>G7K6Z0</accession>
<reference evidence="10" key="3">
    <citation type="submission" date="2015-04" db="UniProtKB">
        <authorList>
            <consortium name="EnsemblPlants"/>
        </authorList>
    </citation>
    <scope>IDENTIFICATION</scope>
    <source>
        <strain evidence="10">cv. Jemalong A17</strain>
    </source>
</reference>
<dbReference type="HOGENOM" id="CLU_2053133_0_0_1"/>
<dbReference type="EMBL" id="CM001221">
    <property type="protein sequence ID" value="AES96422.1"/>
    <property type="molecule type" value="Genomic_DNA"/>
</dbReference>
<evidence type="ECO:0000256" key="2">
    <source>
        <dbReference type="ARBA" id="ARBA00022481"/>
    </source>
</evidence>
<gene>
    <name evidence="9" type="ordered locus">MTR_5g036990</name>
</gene>
<keyword evidence="4" id="KW-0813">Transport</keyword>
<evidence type="ECO:0000313" key="10">
    <source>
        <dbReference type="EnsemblPlants" id="AES96422"/>
    </source>
</evidence>
<dbReference type="GO" id="GO:0012505">
    <property type="term" value="C:endomembrane system"/>
    <property type="evidence" value="ECO:0007669"/>
    <property type="project" value="UniProtKB-SubCell"/>
</dbReference>
<evidence type="ECO:0000256" key="7">
    <source>
        <dbReference type="ARBA" id="ARBA00023289"/>
    </source>
</evidence>
<evidence type="ECO:0000256" key="4">
    <source>
        <dbReference type="ARBA" id="ARBA00022927"/>
    </source>
</evidence>
<comment type="subcellular location">
    <subcellularLocation>
        <location evidence="8">Endomembrane system</location>
        <topology evidence="8">Lipid-anchor</topology>
        <orientation evidence="8">Cytoplasmic side</orientation>
    </subcellularLocation>
</comment>
<dbReference type="AlphaFoldDB" id="G7K6Z0"/>
<dbReference type="GO" id="GO:0005525">
    <property type="term" value="F:GTP binding"/>
    <property type="evidence" value="ECO:0007669"/>
    <property type="project" value="UniProtKB-KW"/>
</dbReference>
<keyword evidence="2" id="KW-0488">Methylation</keyword>
<evidence type="ECO:0000313" key="9">
    <source>
        <dbReference type="EMBL" id="AES96422.1"/>
    </source>
</evidence>
<protein>
    <submittedName>
        <fullName evidence="9">Ras-related protein</fullName>
    </submittedName>
</protein>
<dbReference type="PROSITE" id="PS51419">
    <property type="entry name" value="RAB"/>
    <property type="match status" value="1"/>
</dbReference>
<dbReference type="PANTHER" id="PTHR47981:SF2">
    <property type="entry name" value="RAS-RELATED PROTEIN RABG3B"/>
    <property type="match status" value="1"/>
</dbReference>
<keyword evidence="4" id="KW-0653">Protein transport</keyword>
<evidence type="ECO:0000313" key="11">
    <source>
        <dbReference type="Proteomes" id="UP000002051"/>
    </source>
</evidence>
<keyword evidence="7" id="KW-0636">Prenylation</keyword>
<dbReference type="InterPro" id="IPR027417">
    <property type="entry name" value="P-loop_NTPase"/>
</dbReference>
<evidence type="ECO:0000256" key="8">
    <source>
        <dbReference type="ARBA" id="ARBA00046278"/>
    </source>
</evidence>
<dbReference type="InterPro" id="IPR001806">
    <property type="entry name" value="Small_GTPase"/>
</dbReference>
<name>G7K6Z0_MEDTR</name>
<keyword evidence="5" id="KW-0342">GTP-binding</keyword>
<dbReference type="Gene3D" id="3.40.50.300">
    <property type="entry name" value="P-loop containing nucleotide triphosphate hydrolases"/>
    <property type="match status" value="1"/>
</dbReference>
<evidence type="ECO:0000256" key="6">
    <source>
        <dbReference type="ARBA" id="ARBA00023288"/>
    </source>
</evidence>
<dbReference type="STRING" id="3880.G7K6Z0"/>
<evidence type="ECO:0000256" key="1">
    <source>
        <dbReference type="ARBA" id="ARBA00006270"/>
    </source>
</evidence>
<dbReference type="GO" id="GO:0015031">
    <property type="term" value="P:protein transport"/>
    <property type="evidence" value="ECO:0007669"/>
    <property type="project" value="UniProtKB-KW"/>
</dbReference>
<evidence type="ECO:0000256" key="3">
    <source>
        <dbReference type="ARBA" id="ARBA00022741"/>
    </source>
</evidence>
<evidence type="ECO:0000256" key="5">
    <source>
        <dbReference type="ARBA" id="ARBA00023134"/>
    </source>
</evidence>
<keyword evidence="6" id="KW-0449">Lipoprotein</keyword>
<keyword evidence="3" id="KW-0547">Nucleotide-binding</keyword>
<dbReference type="PANTHER" id="PTHR47981">
    <property type="entry name" value="RAB FAMILY"/>
    <property type="match status" value="1"/>
</dbReference>
<sequence>MHTSCSVELVEQVAQLFQVFTGLGRGKRVRLATIDAGFVPRELQINDSLVTLQIWDTERREGFQIDDAIAFYKEVDCCVLVYDVNFMESFDMIDNLDNKFLANFCEKLPVPVINYMIMIP</sequence>
<dbReference type="EnsemblPlants" id="AES96422">
    <property type="protein sequence ID" value="AES96422"/>
    <property type="gene ID" value="MTR_5g036990"/>
</dbReference>
<keyword evidence="11" id="KW-1185">Reference proteome</keyword>